<sequence>MCPAARRAEPRGVGHDGRRRGWRRPREGANARTRKPAPHPAGSAPPPSPSHVSRCNSRTPPAPGRPRPQPPRSPGGRVRRRPGARAGHCLAIANESHYQNRHHPVGSLPVRRHACPTALLGLLSVALAGPAAAQQDAADGTIRLPEIPVSGRPVLGAPAPVRGFVATEATAGTKDATPLLEVPQSVSVVPRSTIDTLQAQTVGEAVRYQAGLRGDSYGPDPRADFLQLRGFDAVDNGLYLDGLRYSTGFAAGSLETYGLDRFEIIRGPASVLYGQIQPGGLVNQVSRRPTLTPQGEVRLSAGDFGRVQAAGTSSGPIDRDGVWSYSLTALGRLADSQVDKVGNDRVFVAPALTWRPDNDTRLTVHAYYQRDRTQGAQFLPYRGTVTETAFGRIPTRRFAGEPGFDKYDITQWGVGTEFERRLGEAVTIRQNLRWAHSGINWRQTVATGLEADDRTLSRISYVTNPDIDRIQVDNQAEIRFATGPLGHKVLTGFDYSTVRIANPQAFGSAAGLDAFRPVYGSPVPLPAPSLNTRQNTAQYGLYAQDQVRLGERLVLTAGVRNDWVNSDTLDRIGGTTQRQRDTATTARVGLVYLAPGGLAPYASWSTSFLPTPGTDAAGRGFRPRTGEQFEVGIKYQPPGGESFVQAAAFQITQADSLTTDPNNPLFQVQTGEIRVRGLELEGVGRLARGFSLIGSFTYLDPTITKGAAEEVGNRPAGVPAYGTGLYADQSFDEAWGRLAGLGLGGGIRFLGNTTTGNTAHNVVPSVTLVDAALRYDLSRFGRELEGTHVAVTANNLFDTAYVARCTSDAACFYGNRRTVLASLVRRW</sequence>
<evidence type="ECO:0000256" key="5">
    <source>
        <dbReference type="ARBA" id="ARBA00022496"/>
    </source>
</evidence>
<keyword evidence="5" id="KW-0410">Iron transport</keyword>
<evidence type="ECO:0000256" key="11">
    <source>
        <dbReference type="ARBA" id="ARBA00023136"/>
    </source>
</evidence>
<evidence type="ECO:0000256" key="15">
    <source>
        <dbReference type="RuleBase" id="RU003357"/>
    </source>
</evidence>
<keyword evidence="11 14" id="KW-0472">Membrane</keyword>
<dbReference type="GO" id="GO:0015891">
    <property type="term" value="P:siderophore transport"/>
    <property type="evidence" value="ECO:0007669"/>
    <property type="project" value="InterPro"/>
</dbReference>
<evidence type="ECO:0000256" key="7">
    <source>
        <dbReference type="ARBA" id="ARBA00022729"/>
    </source>
</evidence>
<dbReference type="Pfam" id="PF07715">
    <property type="entry name" value="Plug"/>
    <property type="match status" value="1"/>
</dbReference>
<dbReference type="CDD" id="cd01347">
    <property type="entry name" value="ligand_gated_channel"/>
    <property type="match status" value="1"/>
</dbReference>
<dbReference type="GO" id="GO:0009279">
    <property type="term" value="C:cell outer membrane"/>
    <property type="evidence" value="ECO:0007669"/>
    <property type="project" value="UniProtKB-SubCell"/>
</dbReference>
<dbReference type="InterPro" id="IPR010105">
    <property type="entry name" value="TonB_sidphr_rcpt"/>
</dbReference>
<evidence type="ECO:0000256" key="1">
    <source>
        <dbReference type="ARBA" id="ARBA00004571"/>
    </source>
</evidence>
<dbReference type="Gene3D" id="2.170.130.10">
    <property type="entry name" value="TonB-dependent receptor, plug domain"/>
    <property type="match status" value="1"/>
</dbReference>
<dbReference type="InterPro" id="IPR012910">
    <property type="entry name" value="Plug_dom"/>
</dbReference>
<keyword evidence="13 14" id="KW-0998">Cell outer membrane</keyword>
<feature type="domain" description="TonB-dependent receptor-like beta-barrel" evidence="17">
    <location>
        <begin position="354"/>
        <end position="796"/>
    </location>
</feature>
<dbReference type="PANTHER" id="PTHR32552:SF68">
    <property type="entry name" value="FERRICHROME OUTER MEMBRANE TRANSPORTER_PHAGE RECEPTOR"/>
    <property type="match status" value="1"/>
</dbReference>
<keyword evidence="7" id="KW-0732">Signal</keyword>
<dbReference type="SUPFAM" id="SSF56935">
    <property type="entry name" value="Porins"/>
    <property type="match status" value="1"/>
</dbReference>
<keyword evidence="12 19" id="KW-0675">Receptor</keyword>
<dbReference type="FunFam" id="2.40.170.20:FF:000005">
    <property type="entry name" value="TonB-dependent siderophore receptor"/>
    <property type="match status" value="1"/>
</dbReference>
<keyword evidence="10 15" id="KW-0798">TonB box</keyword>
<keyword evidence="3 14" id="KW-0813">Transport</keyword>
<comment type="subcellular location">
    <subcellularLocation>
        <location evidence="1 14">Cell outer membrane</location>
        <topology evidence="1 14">Multi-pass membrane protein</topology>
    </subcellularLocation>
</comment>
<evidence type="ECO:0000313" key="20">
    <source>
        <dbReference type="Proteomes" id="UP000295096"/>
    </source>
</evidence>
<dbReference type="PROSITE" id="PS52016">
    <property type="entry name" value="TONB_DEPENDENT_REC_3"/>
    <property type="match status" value="1"/>
</dbReference>
<evidence type="ECO:0000256" key="2">
    <source>
        <dbReference type="ARBA" id="ARBA00009810"/>
    </source>
</evidence>
<dbReference type="EMBL" id="SMSJ01000004">
    <property type="protein sequence ID" value="TDH63774.1"/>
    <property type="molecule type" value="Genomic_DNA"/>
</dbReference>
<evidence type="ECO:0000256" key="9">
    <source>
        <dbReference type="ARBA" id="ARBA00023065"/>
    </source>
</evidence>
<keyword evidence="8" id="KW-0408">Iron</keyword>
<dbReference type="GO" id="GO:0038023">
    <property type="term" value="F:signaling receptor activity"/>
    <property type="evidence" value="ECO:0007669"/>
    <property type="project" value="InterPro"/>
</dbReference>
<feature type="compositionally biased region" description="Basic and acidic residues" evidence="16">
    <location>
        <begin position="1"/>
        <end position="16"/>
    </location>
</feature>
<comment type="similarity">
    <text evidence="2 14 15">Belongs to the TonB-dependent receptor family.</text>
</comment>
<feature type="domain" description="TonB-dependent receptor plug" evidence="18">
    <location>
        <begin position="179"/>
        <end position="280"/>
    </location>
</feature>
<protein>
    <submittedName>
        <fullName evidence="19">TonB-dependent siderophore receptor</fullName>
    </submittedName>
</protein>
<dbReference type="PANTHER" id="PTHR32552">
    <property type="entry name" value="FERRICHROME IRON RECEPTOR-RELATED"/>
    <property type="match status" value="1"/>
</dbReference>
<keyword evidence="6 14" id="KW-0812">Transmembrane</keyword>
<feature type="region of interest" description="Disordered" evidence="16">
    <location>
        <begin position="1"/>
        <end position="83"/>
    </location>
</feature>
<accession>A0A4R5QK18</accession>
<evidence type="ECO:0000256" key="16">
    <source>
        <dbReference type="SAM" id="MobiDB-lite"/>
    </source>
</evidence>
<dbReference type="Proteomes" id="UP000295096">
    <property type="component" value="Unassembled WGS sequence"/>
</dbReference>
<evidence type="ECO:0000256" key="6">
    <source>
        <dbReference type="ARBA" id="ARBA00022692"/>
    </source>
</evidence>
<evidence type="ECO:0000256" key="10">
    <source>
        <dbReference type="ARBA" id="ARBA00023077"/>
    </source>
</evidence>
<evidence type="ECO:0000313" key="19">
    <source>
        <dbReference type="EMBL" id="TDH63774.1"/>
    </source>
</evidence>
<evidence type="ECO:0000256" key="8">
    <source>
        <dbReference type="ARBA" id="ARBA00023004"/>
    </source>
</evidence>
<feature type="compositionally biased region" description="Pro residues" evidence="16">
    <location>
        <begin position="60"/>
        <end position="73"/>
    </location>
</feature>
<reference evidence="19 20" key="1">
    <citation type="journal article" date="2016" name="J. Microbiol.">
        <title>Dankookia rubra gen. nov., sp. nov., an alphaproteobacterium isolated from sediment of a shallow stream.</title>
        <authorList>
            <person name="Kim W.H."/>
            <person name="Kim D.H."/>
            <person name="Kang K."/>
            <person name="Ahn T.Y."/>
        </authorList>
    </citation>
    <scope>NUCLEOTIDE SEQUENCE [LARGE SCALE GENOMIC DNA]</scope>
    <source>
        <strain evidence="19 20">JCM30602</strain>
    </source>
</reference>
<dbReference type="Pfam" id="PF00593">
    <property type="entry name" value="TonB_dep_Rec_b-barrel"/>
    <property type="match status" value="1"/>
</dbReference>
<evidence type="ECO:0000256" key="14">
    <source>
        <dbReference type="PROSITE-ProRule" id="PRU01360"/>
    </source>
</evidence>
<proteinExistence type="inferred from homology"/>
<dbReference type="InterPro" id="IPR000531">
    <property type="entry name" value="Beta-barrel_TonB"/>
</dbReference>
<evidence type="ECO:0000259" key="18">
    <source>
        <dbReference type="Pfam" id="PF07715"/>
    </source>
</evidence>
<evidence type="ECO:0000256" key="13">
    <source>
        <dbReference type="ARBA" id="ARBA00023237"/>
    </source>
</evidence>
<dbReference type="InterPro" id="IPR036942">
    <property type="entry name" value="Beta-barrel_TonB_sf"/>
</dbReference>
<evidence type="ECO:0000259" key="17">
    <source>
        <dbReference type="Pfam" id="PF00593"/>
    </source>
</evidence>
<keyword evidence="20" id="KW-1185">Reference proteome</keyword>
<comment type="caution">
    <text evidence="19">The sequence shown here is derived from an EMBL/GenBank/DDBJ whole genome shotgun (WGS) entry which is preliminary data.</text>
</comment>
<gene>
    <name evidence="19" type="ORF">E2C06_05455</name>
</gene>
<name>A0A4R5QK18_9PROT</name>
<keyword evidence="9" id="KW-0406">Ion transport</keyword>
<dbReference type="Gene3D" id="2.40.170.20">
    <property type="entry name" value="TonB-dependent receptor, beta-barrel domain"/>
    <property type="match status" value="1"/>
</dbReference>
<dbReference type="InterPro" id="IPR037066">
    <property type="entry name" value="Plug_dom_sf"/>
</dbReference>
<dbReference type="OrthoDB" id="9760333at2"/>
<evidence type="ECO:0000256" key="4">
    <source>
        <dbReference type="ARBA" id="ARBA00022452"/>
    </source>
</evidence>
<dbReference type="InterPro" id="IPR039426">
    <property type="entry name" value="TonB-dep_rcpt-like"/>
</dbReference>
<evidence type="ECO:0000256" key="12">
    <source>
        <dbReference type="ARBA" id="ARBA00023170"/>
    </source>
</evidence>
<dbReference type="NCBIfam" id="TIGR01783">
    <property type="entry name" value="TonB-siderophor"/>
    <property type="match status" value="1"/>
</dbReference>
<organism evidence="19 20">
    <name type="scientific">Dankookia rubra</name>
    <dbReference type="NCBI Taxonomy" id="1442381"/>
    <lineage>
        <taxon>Bacteria</taxon>
        <taxon>Pseudomonadati</taxon>
        <taxon>Pseudomonadota</taxon>
        <taxon>Alphaproteobacteria</taxon>
        <taxon>Acetobacterales</taxon>
        <taxon>Roseomonadaceae</taxon>
        <taxon>Dankookia</taxon>
    </lineage>
</organism>
<evidence type="ECO:0000256" key="3">
    <source>
        <dbReference type="ARBA" id="ARBA00022448"/>
    </source>
</evidence>
<keyword evidence="4 14" id="KW-1134">Transmembrane beta strand</keyword>
<dbReference type="AlphaFoldDB" id="A0A4R5QK18"/>
<dbReference type="GO" id="GO:0015344">
    <property type="term" value="F:siderophore uptake transmembrane transporter activity"/>
    <property type="evidence" value="ECO:0007669"/>
    <property type="project" value="TreeGrafter"/>
</dbReference>